<proteinExistence type="predicted"/>
<dbReference type="EMBL" id="VSRR010001751">
    <property type="protein sequence ID" value="MPC27455.1"/>
    <property type="molecule type" value="Genomic_DNA"/>
</dbReference>
<gene>
    <name evidence="1" type="ORF">E2C01_020625</name>
</gene>
<organism evidence="1 2">
    <name type="scientific">Portunus trituberculatus</name>
    <name type="common">Swimming crab</name>
    <name type="synonym">Neptunus trituberculatus</name>
    <dbReference type="NCBI Taxonomy" id="210409"/>
    <lineage>
        <taxon>Eukaryota</taxon>
        <taxon>Metazoa</taxon>
        <taxon>Ecdysozoa</taxon>
        <taxon>Arthropoda</taxon>
        <taxon>Crustacea</taxon>
        <taxon>Multicrustacea</taxon>
        <taxon>Malacostraca</taxon>
        <taxon>Eumalacostraca</taxon>
        <taxon>Eucarida</taxon>
        <taxon>Decapoda</taxon>
        <taxon>Pleocyemata</taxon>
        <taxon>Brachyura</taxon>
        <taxon>Eubrachyura</taxon>
        <taxon>Portunoidea</taxon>
        <taxon>Portunidae</taxon>
        <taxon>Portuninae</taxon>
        <taxon>Portunus</taxon>
    </lineage>
</organism>
<evidence type="ECO:0000313" key="2">
    <source>
        <dbReference type="Proteomes" id="UP000324222"/>
    </source>
</evidence>
<evidence type="ECO:0000313" key="1">
    <source>
        <dbReference type="EMBL" id="MPC27455.1"/>
    </source>
</evidence>
<comment type="caution">
    <text evidence="1">The sequence shown here is derived from an EMBL/GenBank/DDBJ whole genome shotgun (WGS) entry which is preliminary data.</text>
</comment>
<keyword evidence="2" id="KW-1185">Reference proteome</keyword>
<name>A0A5B7E216_PORTR</name>
<dbReference type="PROSITE" id="PS51257">
    <property type="entry name" value="PROKAR_LIPOPROTEIN"/>
    <property type="match status" value="1"/>
</dbReference>
<dbReference type="Proteomes" id="UP000324222">
    <property type="component" value="Unassembled WGS sequence"/>
</dbReference>
<accession>A0A5B7E216</accession>
<dbReference type="AlphaFoldDB" id="A0A5B7E216"/>
<protein>
    <submittedName>
        <fullName evidence="1">Uncharacterized protein</fullName>
    </submittedName>
</protein>
<reference evidence="1 2" key="1">
    <citation type="submission" date="2019-05" db="EMBL/GenBank/DDBJ databases">
        <title>Another draft genome of Portunus trituberculatus and its Hox gene families provides insights of decapod evolution.</title>
        <authorList>
            <person name="Jeong J.-H."/>
            <person name="Song I."/>
            <person name="Kim S."/>
            <person name="Choi T."/>
            <person name="Kim D."/>
            <person name="Ryu S."/>
            <person name="Kim W."/>
        </authorList>
    </citation>
    <scope>NUCLEOTIDE SEQUENCE [LARGE SCALE GENOMIC DNA]</scope>
    <source>
        <tissue evidence="1">Muscle</tissue>
    </source>
</reference>
<sequence>MTEKMHSHNTTTTTITPTVLPSSLACRCVEVASPFPHLPSSHQTVVDGSKTPSFPPNTTSTPLTVLCIPFCMCT</sequence>